<dbReference type="Proteomes" id="UP000221961">
    <property type="component" value="Chromosome"/>
</dbReference>
<feature type="transmembrane region" description="Helical" evidence="1">
    <location>
        <begin position="81"/>
        <end position="103"/>
    </location>
</feature>
<name>A0A291RW32_9NOCA</name>
<dbReference type="InterPro" id="IPR021215">
    <property type="entry name" value="DUF2752"/>
</dbReference>
<dbReference type="GeneID" id="88356354"/>
<evidence type="ECO:0008006" key="4">
    <source>
        <dbReference type="Google" id="ProtNLM"/>
    </source>
</evidence>
<keyword evidence="1" id="KW-0472">Membrane</keyword>
<accession>A0A291RW32</accession>
<keyword evidence="1" id="KW-0812">Transmembrane</keyword>
<dbReference type="Pfam" id="PF10825">
    <property type="entry name" value="DUF2752"/>
    <property type="match status" value="1"/>
</dbReference>
<evidence type="ECO:0000313" key="2">
    <source>
        <dbReference type="EMBL" id="ATL71448.1"/>
    </source>
</evidence>
<dbReference type="KEGG" id="ntp:CRH09_02765"/>
<dbReference type="RefSeq" id="WP_098698311.1">
    <property type="nucleotide sequence ID" value="NZ_CP023778.1"/>
</dbReference>
<proteinExistence type="predicted"/>
<reference evidence="2 3" key="1">
    <citation type="submission" date="2017-10" db="EMBL/GenBank/DDBJ databases">
        <title>Comparative genomics between pathogenic Norcardia.</title>
        <authorList>
            <person name="Zeng L."/>
        </authorList>
    </citation>
    <scope>NUCLEOTIDE SEQUENCE [LARGE SCALE GENOMIC DNA]</scope>
    <source>
        <strain evidence="2 3">NC_YFY_NT001</strain>
    </source>
</reference>
<feature type="transmembrane region" description="Helical" evidence="1">
    <location>
        <begin position="20"/>
        <end position="38"/>
    </location>
</feature>
<gene>
    <name evidence="2" type="ORF">CRH09_02765</name>
</gene>
<keyword evidence="1" id="KW-1133">Transmembrane helix</keyword>
<sequence length="148" mass="15909">MDTAHALPAGPTRSGWRTLGVPLLVGGAAAGSIALLHVRDPHVQGSYGICPFYALTGLWCPGCGGLRAVHNLTDGRILDAVHSNVLVLPLLVGFAVVWGRWALRRWRGLPPNPFPFAMSWGSLWIIVAVLTAFTVLRNTPWGTWLAPV</sequence>
<organism evidence="2 3">
    <name type="scientific">Nocardia terpenica</name>
    <dbReference type="NCBI Taxonomy" id="455432"/>
    <lineage>
        <taxon>Bacteria</taxon>
        <taxon>Bacillati</taxon>
        <taxon>Actinomycetota</taxon>
        <taxon>Actinomycetes</taxon>
        <taxon>Mycobacteriales</taxon>
        <taxon>Nocardiaceae</taxon>
        <taxon>Nocardia</taxon>
    </lineage>
</organism>
<feature type="transmembrane region" description="Helical" evidence="1">
    <location>
        <begin position="115"/>
        <end position="136"/>
    </location>
</feature>
<protein>
    <recommendedName>
        <fullName evidence="4">DUF2752 domain-containing protein</fullName>
    </recommendedName>
</protein>
<dbReference type="EMBL" id="CP023778">
    <property type="protein sequence ID" value="ATL71448.1"/>
    <property type="molecule type" value="Genomic_DNA"/>
</dbReference>
<dbReference type="AlphaFoldDB" id="A0A291RW32"/>
<evidence type="ECO:0000313" key="3">
    <source>
        <dbReference type="Proteomes" id="UP000221961"/>
    </source>
</evidence>
<evidence type="ECO:0000256" key="1">
    <source>
        <dbReference type="SAM" id="Phobius"/>
    </source>
</evidence>